<dbReference type="Pfam" id="PF01553">
    <property type="entry name" value="Acyltransferase"/>
    <property type="match status" value="1"/>
</dbReference>
<dbReference type="GO" id="GO:0003841">
    <property type="term" value="F:1-acylglycerol-3-phosphate O-acyltransferase activity"/>
    <property type="evidence" value="ECO:0007669"/>
    <property type="project" value="TreeGrafter"/>
</dbReference>
<keyword evidence="7" id="KW-1185">Reference proteome</keyword>
<accession>A0A4Q1BMT9</accession>
<evidence type="ECO:0000313" key="7">
    <source>
        <dbReference type="Proteomes" id="UP000289152"/>
    </source>
</evidence>
<evidence type="ECO:0000256" key="3">
    <source>
        <dbReference type="ARBA" id="ARBA00023315"/>
    </source>
</evidence>
<dbReference type="VEuPathDB" id="FungiDB:TREMEDRAFT_64948"/>
<sequence length="306" mass="35063">MPAGSFNLRLIVHTLALSGLILLANFCFILALLIKPFSEDKSWSVACWTADWFWSYMQNHWETTLHANEALTITGDEIPKGESAVVISNHLGYADYYLAQALATRAEMLGCCRYFVKKQVVWQLPIFGFSFWAIGMILVSRNWTSDEGLIDQAFSRVKQNKHKTWIVLYPEGTRRTTEKVLQSQAFARSQGKKELERVLFPRTKGFAATIMGLRDSHISHIYDLTFLYTSGEGQHRERVPSLAEQLSSSNLARDGYHFHINVRRIPISDLPEDEAGLKRWCEEAWERKDELLKDILSTSTSNKIIK</sequence>
<name>A0A4Q1BMT9_TREME</name>
<dbReference type="PANTHER" id="PTHR10983">
    <property type="entry name" value="1-ACYLGLYCEROL-3-PHOSPHATE ACYLTRANSFERASE-RELATED"/>
    <property type="match status" value="1"/>
</dbReference>
<keyword evidence="2" id="KW-0808">Transferase</keyword>
<dbReference type="Proteomes" id="UP000289152">
    <property type="component" value="Unassembled WGS sequence"/>
</dbReference>
<dbReference type="AlphaFoldDB" id="A0A4Q1BMT9"/>
<evidence type="ECO:0000259" key="5">
    <source>
        <dbReference type="SMART" id="SM00563"/>
    </source>
</evidence>
<feature type="transmembrane region" description="Helical" evidence="4">
    <location>
        <begin position="12"/>
        <end position="34"/>
    </location>
</feature>
<dbReference type="InterPro" id="IPR002123">
    <property type="entry name" value="Plipid/glycerol_acylTrfase"/>
</dbReference>
<proteinExistence type="inferred from homology"/>
<evidence type="ECO:0000256" key="2">
    <source>
        <dbReference type="ARBA" id="ARBA00022679"/>
    </source>
</evidence>
<keyword evidence="3" id="KW-0012">Acyltransferase</keyword>
<evidence type="ECO:0000256" key="1">
    <source>
        <dbReference type="ARBA" id="ARBA00008655"/>
    </source>
</evidence>
<feature type="domain" description="Phospholipid/glycerol acyltransferase" evidence="5">
    <location>
        <begin position="84"/>
        <end position="207"/>
    </location>
</feature>
<dbReference type="SMART" id="SM00563">
    <property type="entry name" value="PlsC"/>
    <property type="match status" value="1"/>
</dbReference>
<keyword evidence="4" id="KW-0472">Membrane</keyword>
<dbReference type="EMBL" id="SDIL01000038">
    <property type="protein sequence ID" value="RXK38982.1"/>
    <property type="molecule type" value="Genomic_DNA"/>
</dbReference>
<evidence type="ECO:0000256" key="4">
    <source>
        <dbReference type="SAM" id="Phobius"/>
    </source>
</evidence>
<comment type="caution">
    <text evidence="6">The sequence shown here is derived from an EMBL/GenBank/DDBJ whole genome shotgun (WGS) entry which is preliminary data.</text>
</comment>
<dbReference type="STRING" id="5217.A0A4Q1BMT9"/>
<keyword evidence="4" id="KW-0812">Transmembrane</keyword>
<dbReference type="SUPFAM" id="SSF69593">
    <property type="entry name" value="Glycerol-3-phosphate (1)-acyltransferase"/>
    <property type="match status" value="1"/>
</dbReference>
<dbReference type="CDD" id="cd07990">
    <property type="entry name" value="LPLAT_LCLAT1-like"/>
    <property type="match status" value="1"/>
</dbReference>
<dbReference type="InterPro" id="IPR032098">
    <property type="entry name" value="Acyltransf_C"/>
</dbReference>
<keyword evidence="4" id="KW-1133">Transmembrane helix</keyword>
<protein>
    <recommendedName>
        <fullName evidence="5">Phospholipid/glycerol acyltransferase domain-containing protein</fullName>
    </recommendedName>
</protein>
<dbReference type="GO" id="GO:0012505">
    <property type="term" value="C:endomembrane system"/>
    <property type="evidence" value="ECO:0007669"/>
    <property type="project" value="TreeGrafter"/>
</dbReference>
<dbReference type="PANTHER" id="PTHR10983:SF24">
    <property type="entry name" value="1-ACYLGLYCEROL-3-PHOSPHATE O-ACYLTRANSFERASE 3, ISOFORM E-RELATED"/>
    <property type="match status" value="1"/>
</dbReference>
<dbReference type="OrthoDB" id="189226at2759"/>
<feature type="transmembrane region" description="Helical" evidence="4">
    <location>
        <begin position="120"/>
        <end position="139"/>
    </location>
</feature>
<organism evidence="6 7">
    <name type="scientific">Tremella mesenterica</name>
    <name type="common">Jelly fungus</name>
    <dbReference type="NCBI Taxonomy" id="5217"/>
    <lineage>
        <taxon>Eukaryota</taxon>
        <taxon>Fungi</taxon>
        <taxon>Dikarya</taxon>
        <taxon>Basidiomycota</taxon>
        <taxon>Agaricomycotina</taxon>
        <taxon>Tremellomycetes</taxon>
        <taxon>Tremellales</taxon>
        <taxon>Tremellaceae</taxon>
        <taxon>Tremella</taxon>
    </lineage>
</organism>
<reference evidence="6 7" key="1">
    <citation type="submission" date="2016-06" db="EMBL/GenBank/DDBJ databases">
        <title>Evolution of pathogenesis and genome organization in the Tremellales.</title>
        <authorList>
            <person name="Cuomo C."/>
            <person name="Litvintseva A."/>
            <person name="Heitman J."/>
            <person name="Chen Y."/>
            <person name="Sun S."/>
            <person name="Springer D."/>
            <person name="Dromer F."/>
            <person name="Young S."/>
            <person name="Zeng Q."/>
            <person name="Chapman S."/>
            <person name="Gujja S."/>
            <person name="Saif S."/>
            <person name="Birren B."/>
        </authorList>
    </citation>
    <scope>NUCLEOTIDE SEQUENCE [LARGE SCALE GENOMIC DNA]</scope>
    <source>
        <strain evidence="6 7">ATCC 28783</strain>
    </source>
</reference>
<gene>
    <name evidence="6" type="ORF">M231_03712</name>
</gene>
<dbReference type="InParanoid" id="A0A4Q1BMT9"/>
<evidence type="ECO:0000313" key="6">
    <source>
        <dbReference type="EMBL" id="RXK38982.1"/>
    </source>
</evidence>
<comment type="similarity">
    <text evidence="1">Belongs to the 1-acyl-sn-glycerol-3-phosphate acyltransferase family.</text>
</comment>
<dbReference type="Pfam" id="PF16076">
    <property type="entry name" value="Acyltransf_C"/>
    <property type="match status" value="1"/>
</dbReference>